<sequence>MGRLPLRVDTRRLKADTPHPKADTRHLVDISNSSLVISNSLVDISSSSPVDISSPALTRRLVDTRPPALTTRRWACHSRRESRRHLPSGGSDWWRA</sequence>
<dbReference type="AlphaFoldDB" id="A0A5M3XZ80"/>
<evidence type="ECO:0000313" key="2">
    <source>
        <dbReference type="EMBL" id="GES26330.1"/>
    </source>
</evidence>
<accession>A0A5M3XZ80</accession>
<comment type="caution">
    <text evidence="2">The sequence shown here is derived from an EMBL/GenBank/DDBJ whole genome shotgun (WGS) entry which is preliminary data.</text>
</comment>
<keyword evidence="3" id="KW-1185">Reference proteome</keyword>
<organism evidence="2 3">
    <name type="scientific">Acrocarpospora pleiomorpha</name>
    <dbReference type="NCBI Taxonomy" id="90975"/>
    <lineage>
        <taxon>Bacteria</taxon>
        <taxon>Bacillati</taxon>
        <taxon>Actinomycetota</taxon>
        <taxon>Actinomycetes</taxon>
        <taxon>Streptosporangiales</taxon>
        <taxon>Streptosporangiaceae</taxon>
        <taxon>Acrocarpospora</taxon>
    </lineage>
</organism>
<reference evidence="2 3" key="1">
    <citation type="submission" date="2019-10" db="EMBL/GenBank/DDBJ databases">
        <title>Whole genome shotgun sequence of Acrocarpospora pleiomorpha NBRC 16267.</title>
        <authorList>
            <person name="Ichikawa N."/>
            <person name="Kimura A."/>
            <person name="Kitahashi Y."/>
            <person name="Komaki H."/>
            <person name="Oguchi A."/>
        </authorList>
    </citation>
    <scope>NUCLEOTIDE SEQUENCE [LARGE SCALE GENOMIC DNA]</scope>
    <source>
        <strain evidence="2 3">NBRC 16267</strain>
    </source>
</reference>
<feature type="region of interest" description="Disordered" evidence="1">
    <location>
        <begin position="74"/>
        <end position="96"/>
    </location>
</feature>
<proteinExistence type="predicted"/>
<gene>
    <name evidence="2" type="ORF">Aple_092290</name>
</gene>
<protein>
    <submittedName>
        <fullName evidence="2">Uncharacterized protein</fullName>
    </submittedName>
</protein>
<feature type="region of interest" description="Disordered" evidence="1">
    <location>
        <begin position="1"/>
        <end position="24"/>
    </location>
</feature>
<dbReference type="Proteomes" id="UP000377595">
    <property type="component" value="Unassembled WGS sequence"/>
</dbReference>
<evidence type="ECO:0000313" key="3">
    <source>
        <dbReference type="Proteomes" id="UP000377595"/>
    </source>
</evidence>
<dbReference type="EMBL" id="BLAF01000084">
    <property type="protein sequence ID" value="GES26330.1"/>
    <property type="molecule type" value="Genomic_DNA"/>
</dbReference>
<name>A0A5M3XZ80_9ACTN</name>
<evidence type="ECO:0000256" key="1">
    <source>
        <dbReference type="SAM" id="MobiDB-lite"/>
    </source>
</evidence>
<feature type="compositionally biased region" description="Basic residues" evidence="1">
    <location>
        <begin position="74"/>
        <end position="86"/>
    </location>
</feature>